<evidence type="ECO:0000259" key="1">
    <source>
        <dbReference type="Pfam" id="PF01939"/>
    </source>
</evidence>
<dbReference type="GO" id="GO:0004519">
    <property type="term" value="F:endonuclease activity"/>
    <property type="evidence" value="ECO:0007669"/>
    <property type="project" value="InterPro"/>
</dbReference>
<dbReference type="KEGG" id="mefw:F1737_04545"/>
<proteinExistence type="predicted"/>
<organism evidence="2 3">
    <name type="scientific">Methanochimaera problematica</name>
    <dbReference type="NCBI Taxonomy" id="2609417"/>
    <lineage>
        <taxon>Archaea</taxon>
        <taxon>Methanobacteriati</taxon>
        <taxon>Methanobacteriota</taxon>
        <taxon>Stenosarchaea group</taxon>
        <taxon>Methanomicrobia</taxon>
        <taxon>Methanomicrobiales</taxon>
        <taxon>Methanomicrobiaceae</taxon>
        <taxon>Methanochimaera</taxon>
    </lineage>
</organism>
<dbReference type="RefSeq" id="WP_317137599.1">
    <property type="nucleotide sequence ID" value="NZ_CP043875.1"/>
</dbReference>
<dbReference type="GeneID" id="85229420"/>
<evidence type="ECO:0000313" key="3">
    <source>
        <dbReference type="Proteomes" id="UP001301797"/>
    </source>
</evidence>
<protein>
    <submittedName>
        <fullName evidence="2">DUF91 domain-containing protein</fullName>
    </submittedName>
</protein>
<feature type="domain" description="Endonuclease NucS C-terminal" evidence="1">
    <location>
        <begin position="26"/>
        <end position="104"/>
    </location>
</feature>
<dbReference type="Pfam" id="PF01939">
    <property type="entry name" value="NucS_C"/>
    <property type="match status" value="1"/>
</dbReference>
<reference evidence="2 3" key="1">
    <citation type="submission" date="2019-09" db="EMBL/GenBank/DDBJ databases">
        <title>The complete genome of Methanoplanus sp. FWC-SCC4.</title>
        <authorList>
            <person name="Chen S.-C."/>
            <person name="Zhou Y.-Z."/>
            <person name="Lai M.-C."/>
        </authorList>
    </citation>
    <scope>NUCLEOTIDE SEQUENCE [LARGE SCALE GENOMIC DNA]</scope>
    <source>
        <strain evidence="2 3">FWC-SCC4</strain>
    </source>
</reference>
<keyword evidence="3" id="KW-1185">Reference proteome</keyword>
<name>A0AA97FD48_9EURY</name>
<dbReference type="InterPro" id="IPR048301">
    <property type="entry name" value="NucS_C"/>
</dbReference>
<dbReference type="EMBL" id="CP043875">
    <property type="protein sequence ID" value="WOF16023.1"/>
    <property type="molecule type" value="Genomic_DNA"/>
</dbReference>
<dbReference type="GO" id="GO:0003676">
    <property type="term" value="F:nucleic acid binding"/>
    <property type="evidence" value="ECO:0007669"/>
    <property type="project" value="InterPro"/>
</dbReference>
<accession>A0AA97FD48</accession>
<sequence>MPIEVGLWNITSNNISKIEYSSIDSEKRLEDVLSSNISILDDNLLIIGRQTPTIFGKYIDLLGIDPEGKITIVELKKNKTSREVISQVLDYASWIKDLSYDEIKNICKDYRKEDFESLFAQKFGISPPEKINQEHDMIIVCSELDNETERILNYLSNNYSVPINAVFFRFFSDSNSEYLSRSWLIDPIEAEEKICKSGIQNKGETWNGKDFVVNIDSYDGISIWEDAQKYGYITAGGGAWHIKSLKNLFVGARIFAMIPKKGYVGVGKVIAESIPIKDFKINKGDKEVSILDIPLKCEGIKKNSENLEICTYLVRVEWLRKNQENMAYWETGLRGNQNSAFKLKNKFTLDKLIKHFKLED</sequence>
<evidence type="ECO:0000313" key="2">
    <source>
        <dbReference type="EMBL" id="WOF16023.1"/>
    </source>
</evidence>
<dbReference type="Gene3D" id="3.40.1350.10">
    <property type="match status" value="1"/>
</dbReference>
<dbReference type="Proteomes" id="UP001301797">
    <property type="component" value="Chromosome"/>
</dbReference>
<dbReference type="AlphaFoldDB" id="A0AA97FD48"/>
<dbReference type="InterPro" id="IPR011856">
    <property type="entry name" value="tRNA_endonuc-like_dom_sf"/>
</dbReference>
<gene>
    <name evidence="2" type="ORF">F1737_04545</name>
</gene>